<comment type="caution">
    <text evidence="9">Lacks conserved residue(s) required for the propagation of feature annotation.</text>
</comment>
<evidence type="ECO:0000313" key="12">
    <source>
        <dbReference type="EMBL" id="CAA7602933.1"/>
    </source>
</evidence>
<dbReference type="Gene3D" id="3.90.650.10">
    <property type="entry name" value="PurM-like C-terminal domain"/>
    <property type="match status" value="1"/>
</dbReference>
<dbReference type="GO" id="GO:0004756">
    <property type="term" value="F:selenide, water dikinase activity"/>
    <property type="evidence" value="ECO:0007669"/>
    <property type="project" value="UniProtKB-UniRule"/>
</dbReference>
<keyword evidence="3 9" id="KW-0479">Metal-binding</keyword>
<feature type="binding site" evidence="9">
    <location>
        <position position="186"/>
    </location>
    <ligand>
        <name>Mg(2+)</name>
        <dbReference type="ChEBI" id="CHEBI:18420"/>
    </ligand>
</feature>
<feature type="binding site" evidence="9">
    <location>
        <begin position="98"/>
        <end position="100"/>
    </location>
    <ligand>
        <name>ATP</name>
        <dbReference type="ChEBI" id="CHEBI:30616"/>
        <note>ligand shared between dimeric partners</note>
    </ligand>
</feature>
<accession>A0A8S0VYD3</accession>
<evidence type="ECO:0000256" key="2">
    <source>
        <dbReference type="ARBA" id="ARBA00022679"/>
    </source>
</evidence>
<dbReference type="GO" id="GO:0016260">
    <property type="term" value="P:selenocysteine biosynthetic process"/>
    <property type="evidence" value="ECO:0007669"/>
    <property type="project" value="InterPro"/>
</dbReference>
<dbReference type="InterPro" id="IPR004536">
    <property type="entry name" value="SPS/SelD"/>
</dbReference>
<dbReference type="PANTHER" id="PTHR10256:SF0">
    <property type="entry name" value="INACTIVE SELENIDE, WATER DIKINASE-LIKE PROTEIN-RELATED"/>
    <property type="match status" value="1"/>
</dbReference>
<comment type="function">
    <text evidence="9">Synthesizes selenophosphate from selenide and ATP.</text>
</comment>
<reference evidence="13" key="1">
    <citation type="submission" date="2014-11" db="EMBL/GenBank/DDBJ databases">
        <authorList>
            <person name="Hornung B.V."/>
        </authorList>
    </citation>
    <scope>NUCLEOTIDE SEQUENCE</scope>
    <source>
        <strain evidence="13">INE</strain>
    </source>
</reference>
<dbReference type="AlphaFoldDB" id="A0A8S0VYD3"/>
<feature type="binding site" evidence="9">
    <location>
        <position position="50"/>
    </location>
    <ligand>
        <name>Mg(2+)</name>
        <dbReference type="ChEBI" id="CHEBI:18420"/>
    </ligand>
</feature>
<dbReference type="GO" id="GO:0005524">
    <property type="term" value="F:ATP binding"/>
    <property type="evidence" value="ECO:0007669"/>
    <property type="project" value="UniProtKB-UniRule"/>
</dbReference>
<reference evidence="12" key="2">
    <citation type="submission" date="2020-01" db="EMBL/GenBank/DDBJ databases">
        <authorList>
            <person name="Hornung B."/>
        </authorList>
    </citation>
    <scope>NUCLEOTIDE SEQUENCE</scope>
    <source>
        <strain evidence="12">PacBioINE</strain>
    </source>
</reference>
<dbReference type="PANTHER" id="PTHR10256">
    <property type="entry name" value="SELENIDE, WATER DIKINASE"/>
    <property type="match status" value="1"/>
</dbReference>
<feature type="domain" description="PurM-like C-terminal" evidence="11">
    <location>
        <begin position="128"/>
        <end position="307"/>
    </location>
</feature>
<evidence type="ECO:0000256" key="8">
    <source>
        <dbReference type="ARBA" id="ARBA00023266"/>
    </source>
</evidence>
<evidence type="ECO:0000256" key="5">
    <source>
        <dbReference type="ARBA" id="ARBA00022777"/>
    </source>
</evidence>
<dbReference type="SUPFAM" id="SSF56042">
    <property type="entry name" value="PurM C-terminal domain-like"/>
    <property type="match status" value="1"/>
</dbReference>
<protein>
    <recommendedName>
        <fullName evidence="9">Selenide, water dikinase</fullName>
        <ecNumber evidence="9">2.7.9.3</ecNumber>
    </recommendedName>
    <alternativeName>
        <fullName evidence="9">Selenium donor protein</fullName>
    </alternativeName>
    <alternativeName>
        <fullName evidence="9">Selenophosphate synthase</fullName>
    </alternativeName>
</protein>
<keyword evidence="14" id="KW-1185">Reference proteome</keyword>
<keyword evidence="6 9" id="KW-0067">ATP-binding</keyword>
<dbReference type="Proteomes" id="UP001071230">
    <property type="component" value="Unassembled WGS sequence"/>
</dbReference>
<dbReference type="Pfam" id="PF02769">
    <property type="entry name" value="AIRS_C"/>
    <property type="match status" value="1"/>
</dbReference>
<comment type="cofactor">
    <cofactor evidence="9">
        <name>Mg(2+)</name>
        <dbReference type="ChEBI" id="CHEBI:18420"/>
    </cofactor>
    <text evidence="9">Binds 1 Mg(2+) ion per monomer.</text>
</comment>
<evidence type="ECO:0000256" key="4">
    <source>
        <dbReference type="ARBA" id="ARBA00022741"/>
    </source>
</evidence>
<evidence type="ECO:0000256" key="3">
    <source>
        <dbReference type="ARBA" id="ARBA00022723"/>
    </source>
</evidence>
<feature type="binding site" description="in other chain" evidence="9">
    <location>
        <position position="50"/>
    </location>
    <ligand>
        <name>ATP</name>
        <dbReference type="ChEBI" id="CHEBI:30616"/>
        <note>ligand shared between dimeric partners</note>
    </ligand>
</feature>
<dbReference type="InterPro" id="IPR016188">
    <property type="entry name" value="PurM-like_N"/>
</dbReference>
<dbReference type="Gene3D" id="3.30.1330.10">
    <property type="entry name" value="PurM-like, N-terminal domain"/>
    <property type="match status" value="1"/>
</dbReference>
<dbReference type="EC" id="2.7.9.3" evidence="9"/>
<evidence type="ECO:0000256" key="9">
    <source>
        <dbReference type="HAMAP-Rule" id="MF_00625"/>
    </source>
</evidence>
<keyword evidence="4 9" id="KW-0547">Nucleotide-binding</keyword>
<gene>
    <name evidence="9" type="primary">selD</name>
    <name evidence="13" type="ORF">DEACI_0235</name>
    <name evidence="12" type="ORF">DEACI_3756</name>
</gene>
<feature type="binding site" description="in other chain" evidence="9">
    <location>
        <begin position="7"/>
        <end position="9"/>
    </location>
    <ligand>
        <name>ATP</name>
        <dbReference type="ChEBI" id="CHEBI:30616"/>
        <note>ligand shared between dimeric partners</note>
    </ligand>
</feature>
<dbReference type="KEGG" id="aacx:DEACI_3756"/>
<comment type="catalytic activity">
    <reaction evidence="9">
        <text>hydrogenselenide + ATP + H2O = selenophosphate + AMP + phosphate + 2 H(+)</text>
        <dbReference type="Rhea" id="RHEA:18737"/>
        <dbReference type="ChEBI" id="CHEBI:15377"/>
        <dbReference type="ChEBI" id="CHEBI:15378"/>
        <dbReference type="ChEBI" id="CHEBI:16144"/>
        <dbReference type="ChEBI" id="CHEBI:29317"/>
        <dbReference type="ChEBI" id="CHEBI:30616"/>
        <dbReference type="ChEBI" id="CHEBI:43474"/>
        <dbReference type="ChEBI" id="CHEBI:456215"/>
        <dbReference type="EC" id="2.7.9.3"/>
    </reaction>
</comment>
<dbReference type="Proteomes" id="UP000836597">
    <property type="component" value="Chromosome"/>
</dbReference>
<keyword evidence="8 9" id="KW-0711">Selenium</keyword>
<keyword evidence="2 9" id="KW-0808">Transferase</keyword>
<dbReference type="GO" id="GO:0005737">
    <property type="term" value="C:cytoplasm"/>
    <property type="evidence" value="ECO:0007669"/>
    <property type="project" value="TreeGrafter"/>
</dbReference>
<dbReference type="HAMAP" id="MF_00625">
    <property type="entry name" value="SelD"/>
    <property type="match status" value="1"/>
</dbReference>
<feature type="binding site" description="in other chain" evidence="9">
    <location>
        <position position="27"/>
    </location>
    <ligand>
        <name>ATP</name>
        <dbReference type="ChEBI" id="CHEBI:30616"/>
        <note>ligand shared between dimeric partners</note>
    </ligand>
</feature>
<dbReference type="InterPro" id="IPR036676">
    <property type="entry name" value="PurM-like_C_sf"/>
</dbReference>
<dbReference type="Pfam" id="PF00586">
    <property type="entry name" value="AIRS"/>
    <property type="match status" value="1"/>
</dbReference>
<evidence type="ECO:0000256" key="1">
    <source>
        <dbReference type="ARBA" id="ARBA00008026"/>
    </source>
</evidence>
<evidence type="ECO:0000313" key="13">
    <source>
        <dbReference type="EMBL" id="CEJ05815.1"/>
    </source>
</evidence>
<feature type="binding site" evidence="9">
    <location>
        <position position="10"/>
    </location>
    <ligand>
        <name>Mg(2+)</name>
        <dbReference type="ChEBI" id="CHEBI:18420"/>
    </ligand>
</feature>
<evidence type="ECO:0000259" key="10">
    <source>
        <dbReference type="Pfam" id="PF00586"/>
    </source>
</evidence>
<keyword evidence="7 9" id="KW-0460">Magnesium</keyword>
<dbReference type="CDD" id="cd02195">
    <property type="entry name" value="SelD"/>
    <property type="match status" value="1"/>
</dbReference>
<sequence length="310" mass="32843">MLVGLDTSDDAGVYRLNRDQAIVQTVDFFTPVVDDPYAFGQVAAANALSDIYAMGAKPLTVLNLVSFPVSKLDMSVLAQILQGGSEKIREAGAQLIGGHSIDDNEPKYGLAVTGLVHPDKILSNARARVGDYLVLTKPLGVGIITTGIKRGIVAPEDVAEVTRVMATLNKDAAEAATETGVHACTDITGFGLLGHLHEMMKASGTAAEVYAGSVPVLPAVWGCLEQGALPGGTKSNRRYLEDKAAYEAEVEESRRWVLSDAITSGGLLLSVGEEDLPVLMRQLRQRQTPAAAVVGRVIRGEAGRIKVRPE</sequence>
<organism evidence="12">
    <name type="scientific">Acididesulfobacillus acetoxydans</name>
    <dbReference type="NCBI Taxonomy" id="1561005"/>
    <lineage>
        <taxon>Bacteria</taxon>
        <taxon>Bacillati</taxon>
        <taxon>Bacillota</taxon>
        <taxon>Clostridia</taxon>
        <taxon>Eubacteriales</taxon>
        <taxon>Peptococcaceae</taxon>
        <taxon>Acididesulfobacillus</taxon>
    </lineage>
</organism>
<evidence type="ECO:0000259" key="11">
    <source>
        <dbReference type="Pfam" id="PF02769"/>
    </source>
</evidence>
<dbReference type="NCBIfam" id="NF002098">
    <property type="entry name" value="PRK00943.1"/>
    <property type="match status" value="1"/>
</dbReference>
<feature type="domain" description="PurM-like N-terminal" evidence="10">
    <location>
        <begin position="9"/>
        <end position="116"/>
    </location>
</feature>
<dbReference type="SUPFAM" id="SSF55326">
    <property type="entry name" value="PurM N-terminal domain-like"/>
    <property type="match status" value="1"/>
</dbReference>
<comment type="subunit">
    <text evidence="9">Homodimer.</text>
</comment>
<proteinExistence type="inferred from homology"/>
<keyword evidence="5 9" id="KW-0418">Kinase</keyword>
<name>A0A8S0VYD3_9FIRM</name>
<dbReference type="EMBL" id="LR746496">
    <property type="protein sequence ID" value="CAA7602933.1"/>
    <property type="molecule type" value="Genomic_DNA"/>
</dbReference>
<evidence type="ECO:0000313" key="14">
    <source>
        <dbReference type="Proteomes" id="UP001071230"/>
    </source>
</evidence>
<dbReference type="PIRSF" id="PIRSF036407">
    <property type="entry name" value="Selenphspht_syn"/>
    <property type="match status" value="1"/>
</dbReference>
<dbReference type="InterPro" id="IPR023061">
    <property type="entry name" value="SelD_I"/>
</dbReference>
<dbReference type="EMBL" id="CDGJ01000003">
    <property type="protein sequence ID" value="CEJ05815.1"/>
    <property type="molecule type" value="Genomic_DNA"/>
</dbReference>
<evidence type="ECO:0000256" key="7">
    <source>
        <dbReference type="ARBA" id="ARBA00022842"/>
    </source>
</evidence>
<dbReference type="GO" id="GO:0000287">
    <property type="term" value="F:magnesium ion binding"/>
    <property type="evidence" value="ECO:0007669"/>
    <property type="project" value="UniProtKB-UniRule"/>
</dbReference>
<dbReference type="InterPro" id="IPR036921">
    <property type="entry name" value="PurM-like_N_sf"/>
</dbReference>
<evidence type="ECO:0000256" key="6">
    <source>
        <dbReference type="ARBA" id="ARBA00022840"/>
    </source>
</evidence>
<dbReference type="InterPro" id="IPR010918">
    <property type="entry name" value="PurM-like_C_dom"/>
</dbReference>
<dbReference type="NCBIfam" id="TIGR00476">
    <property type="entry name" value="selD"/>
    <property type="match status" value="1"/>
</dbReference>
<comment type="similarity">
    <text evidence="1 9">Belongs to the selenophosphate synthase 1 family. Class I subfamily.</text>
</comment>